<feature type="domain" description="tRNA (32-2'-O)-methyltransferase regulator THADA-like C-terminal TPR repeats region" evidence="5">
    <location>
        <begin position="944"/>
        <end position="1114"/>
    </location>
</feature>
<dbReference type="PANTHER" id="PTHR14387:SF0">
    <property type="entry name" value="DUF2428 DOMAIN-CONTAINING PROTEIN"/>
    <property type="match status" value="1"/>
</dbReference>
<dbReference type="GO" id="GO:0005829">
    <property type="term" value="C:cytosol"/>
    <property type="evidence" value="ECO:0007669"/>
    <property type="project" value="TreeGrafter"/>
</dbReference>
<evidence type="ECO:0000259" key="4">
    <source>
        <dbReference type="Pfam" id="PF25150"/>
    </source>
</evidence>
<dbReference type="InterPro" id="IPR016024">
    <property type="entry name" value="ARM-type_fold"/>
</dbReference>
<evidence type="ECO:0008006" key="8">
    <source>
        <dbReference type="Google" id="ProtNLM"/>
    </source>
</evidence>
<proteinExistence type="inferred from homology"/>
<dbReference type="OrthoDB" id="6614653at2759"/>
<evidence type="ECO:0000259" key="5">
    <source>
        <dbReference type="Pfam" id="PF25151"/>
    </source>
</evidence>
<gene>
    <name evidence="6" type="ORF">NEZAVI_LOCUS3013</name>
</gene>
<dbReference type="InterPro" id="IPR056843">
    <property type="entry name" value="THADA-like_TPR"/>
</dbReference>
<dbReference type="PANTHER" id="PTHR14387">
    <property type="entry name" value="THADA/DEATH RECEPTOR INTERACTING PROTEIN"/>
    <property type="match status" value="1"/>
</dbReference>
<protein>
    <recommendedName>
        <fullName evidence="8">DUF2428 domain-containing protein</fullName>
    </recommendedName>
</protein>
<dbReference type="GO" id="GO:0030488">
    <property type="term" value="P:tRNA methylation"/>
    <property type="evidence" value="ECO:0007669"/>
    <property type="project" value="TreeGrafter"/>
</dbReference>
<comment type="similarity">
    <text evidence="1">Belongs to the THADA family.</text>
</comment>
<evidence type="ECO:0000256" key="1">
    <source>
        <dbReference type="ARBA" id="ARBA00010409"/>
    </source>
</evidence>
<dbReference type="EMBL" id="OV725077">
    <property type="protein sequence ID" value="CAH1392137.1"/>
    <property type="molecule type" value="Genomic_DNA"/>
</dbReference>
<organism evidence="6 7">
    <name type="scientific">Nezara viridula</name>
    <name type="common">Southern green stink bug</name>
    <name type="synonym">Cimex viridulus</name>
    <dbReference type="NCBI Taxonomy" id="85310"/>
    <lineage>
        <taxon>Eukaryota</taxon>
        <taxon>Metazoa</taxon>
        <taxon>Ecdysozoa</taxon>
        <taxon>Arthropoda</taxon>
        <taxon>Hexapoda</taxon>
        <taxon>Insecta</taxon>
        <taxon>Pterygota</taxon>
        <taxon>Neoptera</taxon>
        <taxon>Paraneoptera</taxon>
        <taxon>Hemiptera</taxon>
        <taxon>Heteroptera</taxon>
        <taxon>Panheteroptera</taxon>
        <taxon>Pentatomomorpha</taxon>
        <taxon>Pentatomoidea</taxon>
        <taxon>Pentatomidae</taxon>
        <taxon>Pentatominae</taxon>
        <taxon>Nezara</taxon>
    </lineage>
</organism>
<name>A0A9P0E4F2_NEZVI</name>
<dbReference type="Proteomes" id="UP001152798">
    <property type="component" value="Chromosome 1"/>
</dbReference>
<sequence length="1579" mass="177484">MGDSDVGSVLNVCLLTLRQAKEERAVDKIPCDTFRRVVIASSRLGETGNALLPPCLAELADLLLYCLSVTTLPIDTQTTASSTFCLILSLIQEPHSIALMFSKTFLSSNDHLRIKLSKSSELSLSITRPDVFKLCLTYGLLQTDNLWTNGHVLWEKLLKEKLFSLIEKHCFQYSHLTLLAFKSLVSWIKRCEVLTNPMPQDLMSRMAAVVISNWENPFNGVREQNAIAFNHLLLMAETSDDTPPLLKPNALLQLVLAENSWMKKSKYFLLTALLPRCGVLKTLLEESDDIVYGLIASLSYSHLASAGTDLYKVIIDSISLDQWEQTFLKPITDVLISSKYVLQKQNIFNYWLPCTIKKFKIALQILLDTITLSGQSESVVLPVVCCLKLGRKEGYDNMSWQNICNCTYLLRGLKHHDPLVRAQSFSTVCVSSKTSIVPTDDEFIAVETFLNENINSDNQALRQSILNSFTSFLCRVRDASVHLLKTKYQHDPQFENRALTRSMTFLEWLYNFLKSNLEIGVNYQRKIASLELYKIVLNYLANENNHNQRKSNLKTEGHRLMKYAIGANKWGFTSDRSREILLYCISDPSEDVRETAAEILTCFFKMGEGEGPRFAELYRKGLGLCSDMMFYNADAGALLIYVLVCLTYKAGVGPKALDVKTESVSESLLNLAEAQSNELRTDLLKATTSGSPLYGLLQALYRLLTDPSSPEFQSLDQSQLSRLNSMVDEMVRHLLQILASKSTSITDYAPSFREMGEEIENTIQESTVSVEESDKLHLSPAHQLVLNSIWTNLKACCALSSKLSGCENSVRVLRHCRHKGAVESAGQALAEVTKNKPSEGELPLCQALDRLSAGQTQSSRGAGGVVLVHRLVASDSRTGRPMVDKALSHILSLVERKTGDLAQCLHILTSLLKDSSLSQDTARYLHRITPAAFACLSHSSWPVRNAALQLFGSIVPKLVGQKKQNGEDKSCSCYHLAYEELYYHCMPLVNTILDCLETATSAPPNEALLMHSKLVPVLTLLSNLSVGLLTIIDRSLEGVFHKFVGSFQLLMSSRVCKVRELAAKANAWFCSVSQIGNLVRTRVWKIVAYVNDPTLENEIKSENELHGFLLNTKFLVTKFNEEKEGMKALRSQAEVIKESLEELKPIQNSPKISYLCRCILKELCGYDFSVSATKQMEDLLLLQSPTHKDLGLPQWICLNSQQIIETCPLSELLPTLNIAINSNNLEIIESCLTGIERRITKLEFEAVSNGAVNSLFRFVTNQLTARDTHKALEVILEIMCRYEITPINLNVDSLIENLISDDCHVGIAVMCGLVRFKKDIDSKLVDKVVTKLCSSCSPTNNLDCRRYAVKGLVLLAPIMLESATEDCLNLRAKLWEAGVTLLQDECPLIRHDASKFANALTAKPDADILNPYSSLIFLHEESTLMSLFPPRQIISCLWSELMCTSDELDALEEAATIMNPFTNSTPNAYQETVKIVDVSKDRLYSLVRKDREISKLMVKEQVIPVLKHLRDHSIKFVTFSEEYAVRNPVLINREWYIIAKKLENQFKIINFINNSGLDKDFEMFQYRFQSYVEHVTFKC</sequence>
<dbReference type="Gene3D" id="1.25.10.10">
    <property type="entry name" value="Leucine-rich Repeat Variant"/>
    <property type="match status" value="1"/>
</dbReference>
<reference evidence="6" key="1">
    <citation type="submission" date="2022-01" db="EMBL/GenBank/DDBJ databases">
        <authorList>
            <person name="King R."/>
        </authorList>
    </citation>
    <scope>NUCLEOTIDE SEQUENCE</scope>
</reference>
<evidence type="ECO:0000313" key="6">
    <source>
        <dbReference type="EMBL" id="CAH1392137.1"/>
    </source>
</evidence>
<dbReference type="Pfam" id="PF10350">
    <property type="entry name" value="DUF2428"/>
    <property type="match status" value="1"/>
</dbReference>
<feature type="domain" description="DUF2428" evidence="3">
    <location>
        <begin position="720"/>
        <end position="941"/>
    </location>
</feature>
<dbReference type="Pfam" id="PF25150">
    <property type="entry name" value="TPR_Trm732"/>
    <property type="match status" value="1"/>
</dbReference>
<dbReference type="InterPro" id="IPR011989">
    <property type="entry name" value="ARM-like"/>
</dbReference>
<feature type="domain" description="tRNA (32-2'-O)-methyltransferase regulator THADA-like TPR repeats region" evidence="4">
    <location>
        <begin position="329"/>
        <end position="593"/>
    </location>
</feature>
<keyword evidence="7" id="KW-1185">Reference proteome</keyword>
<evidence type="ECO:0000313" key="7">
    <source>
        <dbReference type="Proteomes" id="UP001152798"/>
    </source>
</evidence>
<dbReference type="InterPro" id="IPR019442">
    <property type="entry name" value="THADA/TRM732_DUF2428"/>
</dbReference>
<dbReference type="InterPro" id="IPR056842">
    <property type="entry name" value="THADA-like_TPR_C"/>
</dbReference>
<evidence type="ECO:0000259" key="3">
    <source>
        <dbReference type="Pfam" id="PF10350"/>
    </source>
</evidence>
<keyword evidence="2" id="KW-0819">tRNA processing</keyword>
<accession>A0A9P0E4F2</accession>
<dbReference type="SUPFAM" id="SSF48371">
    <property type="entry name" value="ARM repeat"/>
    <property type="match status" value="1"/>
</dbReference>
<dbReference type="InterPro" id="IPR051954">
    <property type="entry name" value="tRNA_methyltransferase_THADA"/>
</dbReference>
<dbReference type="Pfam" id="PF25151">
    <property type="entry name" value="TPR_Trm732_C"/>
    <property type="match status" value="1"/>
</dbReference>
<evidence type="ECO:0000256" key="2">
    <source>
        <dbReference type="ARBA" id="ARBA00022694"/>
    </source>
</evidence>